<comment type="cofactor">
    <cofactor evidence="1">
        <name>[4Fe-4S] cluster</name>
        <dbReference type="ChEBI" id="CHEBI:49883"/>
    </cofactor>
</comment>
<dbReference type="InterPro" id="IPR050377">
    <property type="entry name" value="Radical_SAM_PqqE_MftC-like"/>
</dbReference>
<dbReference type="InterPro" id="IPR013785">
    <property type="entry name" value="Aldolase_TIM"/>
</dbReference>
<evidence type="ECO:0000256" key="3">
    <source>
        <dbReference type="ARBA" id="ARBA00022723"/>
    </source>
</evidence>
<reference evidence="7 9" key="1">
    <citation type="journal article" date="2014" name="BMC Genomics">
        <title>The genome of the intracellular bacterium of the coastal bivalve, Solemya velum: a blueprint for thriving in and out of symbiosis.</title>
        <authorList>
            <person name="Dmytrenko O."/>
            <person name="Russell S.L."/>
            <person name="Loo W.T."/>
            <person name="Fontanez K.M."/>
            <person name="Liao L."/>
            <person name="Roeselers G."/>
            <person name="Sharma R."/>
            <person name="Stewart F.J."/>
            <person name="Newton I.L."/>
            <person name="Woyke T."/>
            <person name="Wu D."/>
            <person name="Lang J.M."/>
            <person name="Eisen J.A."/>
            <person name="Cavanaugh C.M."/>
        </authorList>
    </citation>
    <scope>NUCLEOTIDE SEQUENCE [LARGE SCALE GENOMIC DNA]</scope>
    <source>
        <strain evidence="7 9">WH</strain>
    </source>
</reference>
<organism evidence="7 9">
    <name type="scientific">Solemya velum gill symbiont</name>
    <dbReference type="NCBI Taxonomy" id="2340"/>
    <lineage>
        <taxon>Bacteria</taxon>
        <taxon>Pseudomonadati</taxon>
        <taxon>Pseudomonadota</taxon>
        <taxon>Gammaproteobacteria</taxon>
        <taxon>sulfur-oxidizing symbionts</taxon>
    </lineage>
</organism>
<evidence type="ECO:0000256" key="5">
    <source>
        <dbReference type="ARBA" id="ARBA00023014"/>
    </source>
</evidence>
<keyword evidence="2" id="KW-0949">S-adenosyl-L-methionine</keyword>
<evidence type="ECO:0000259" key="6">
    <source>
        <dbReference type="Pfam" id="PF04055"/>
    </source>
</evidence>
<dbReference type="CDD" id="cd01335">
    <property type="entry name" value="Radical_SAM"/>
    <property type="match status" value="1"/>
</dbReference>
<dbReference type="NCBIfam" id="TIGR04038">
    <property type="entry name" value="tatD_link_rSAM"/>
    <property type="match status" value="1"/>
</dbReference>
<dbReference type="GO" id="GO:0003824">
    <property type="term" value="F:catalytic activity"/>
    <property type="evidence" value="ECO:0007669"/>
    <property type="project" value="InterPro"/>
</dbReference>
<evidence type="ECO:0000313" key="8">
    <source>
        <dbReference type="EMBL" id="OOY34196.1"/>
    </source>
</evidence>
<evidence type="ECO:0000256" key="4">
    <source>
        <dbReference type="ARBA" id="ARBA00023004"/>
    </source>
</evidence>
<dbReference type="InterPro" id="IPR058240">
    <property type="entry name" value="rSAM_sf"/>
</dbReference>
<reference evidence="8 10" key="2">
    <citation type="submission" date="2016-11" db="EMBL/GenBank/DDBJ databases">
        <title>Mixed transmission modes and dynamic genome evolution in an obligate animal-bacterial symbiosis.</title>
        <authorList>
            <person name="Russell S.L."/>
            <person name="Corbett-Detig R.B."/>
            <person name="Cavanaugh C.M."/>
        </authorList>
    </citation>
    <scope>NUCLEOTIDE SEQUENCE [LARGE SCALE GENOMIC DNA]</scope>
    <source>
        <strain evidence="8">MA-KB16</strain>
    </source>
</reference>
<gene>
    <name evidence="8" type="ORF">BOV88_11420</name>
    <name evidence="7" type="ORF">JV46_10510</name>
</gene>
<keyword evidence="9" id="KW-1185">Reference proteome</keyword>
<dbReference type="InterPro" id="IPR023821">
    <property type="entry name" value="rSAM_TatD-assoc"/>
</dbReference>
<dbReference type="GeneID" id="86992430"/>
<keyword evidence="5" id="KW-0411">Iron-sulfur</keyword>
<dbReference type="STRING" id="2340.JV46_10510"/>
<evidence type="ECO:0000313" key="9">
    <source>
        <dbReference type="Proteomes" id="UP000030856"/>
    </source>
</evidence>
<dbReference type="SFLD" id="SFLDS00029">
    <property type="entry name" value="Radical_SAM"/>
    <property type="match status" value="1"/>
</dbReference>
<dbReference type="Pfam" id="PF04055">
    <property type="entry name" value="Radical_SAM"/>
    <property type="match status" value="1"/>
</dbReference>
<keyword evidence="3" id="KW-0479">Metal-binding</keyword>
<dbReference type="AlphaFoldDB" id="A0A0B0HCR9"/>
<protein>
    <submittedName>
        <fullName evidence="8">Radical SAM protein</fullName>
    </submittedName>
    <submittedName>
        <fullName evidence="7">Radical SAM superfamily protein</fullName>
    </submittedName>
</protein>
<proteinExistence type="predicted"/>
<dbReference type="InterPro" id="IPR007197">
    <property type="entry name" value="rSAM"/>
</dbReference>
<dbReference type="Proteomes" id="UP000030856">
    <property type="component" value="Unassembled WGS sequence"/>
</dbReference>
<evidence type="ECO:0000313" key="7">
    <source>
        <dbReference type="EMBL" id="KHF25261.1"/>
    </source>
</evidence>
<comment type="caution">
    <text evidence="7">The sequence shown here is derived from an EMBL/GenBank/DDBJ whole genome shotgun (WGS) entry which is preliminary data.</text>
</comment>
<sequence length="209" mass="23504">MPDSQPTLTQQLHTVAYELHGNCYLNITSRCTLRCDFCPKHNRTWEVQSYDLHLEHEPTTGEVIEAMGDPRGYKEIVFCGLGEPTQRLDVLLEIAAYVKQYDIPVRINTDGLANLLYHRDITGEMATVVDKLSISMNAQNEELYIRHTRPKLDGAFDAMLAFSACAKNAGMNVSMTAIDGLKGVDIPACERITERIGVDFRRRVLDEVG</sequence>
<dbReference type="PANTHER" id="PTHR11228">
    <property type="entry name" value="RADICAL SAM DOMAIN PROTEIN"/>
    <property type="match status" value="1"/>
</dbReference>
<feature type="domain" description="Radical SAM core" evidence="6">
    <location>
        <begin position="26"/>
        <end position="186"/>
    </location>
</feature>
<name>A0A0B0HCR9_SOVGS</name>
<accession>A0A0B0HCR9</accession>
<dbReference type="EMBL" id="MPNX01000020">
    <property type="protein sequence ID" value="OOY34196.1"/>
    <property type="molecule type" value="Genomic_DNA"/>
</dbReference>
<keyword evidence="4" id="KW-0408">Iron</keyword>
<dbReference type="GO" id="GO:0046872">
    <property type="term" value="F:metal ion binding"/>
    <property type="evidence" value="ECO:0007669"/>
    <property type="project" value="UniProtKB-KW"/>
</dbReference>
<dbReference type="eggNOG" id="COG0535">
    <property type="taxonomic scope" value="Bacteria"/>
</dbReference>
<evidence type="ECO:0000256" key="1">
    <source>
        <dbReference type="ARBA" id="ARBA00001966"/>
    </source>
</evidence>
<dbReference type="EMBL" id="JRAA01000002">
    <property type="protein sequence ID" value="KHF25261.1"/>
    <property type="molecule type" value="Genomic_DNA"/>
</dbReference>
<dbReference type="GO" id="GO:0051536">
    <property type="term" value="F:iron-sulfur cluster binding"/>
    <property type="evidence" value="ECO:0007669"/>
    <property type="project" value="UniProtKB-KW"/>
</dbReference>
<dbReference type="Proteomes" id="UP000190962">
    <property type="component" value="Unassembled WGS sequence"/>
</dbReference>
<evidence type="ECO:0000313" key="10">
    <source>
        <dbReference type="Proteomes" id="UP000190962"/>
    </source>
</evidence>
<dbReference type="OrthoDB" id="6258756at2"/>
<dbReference type="SUPFAM" id="SSF102114">
    <property type="entry name" value="Radical SAM enzymes"/>
    <property type="match status" value="1"/>
</dbReference>
<dbReference type="SFLD" id="SFLDG01111">
    <property type="entry name" value="Uncharacterised_Radical_SAM_Su"/>
    <property type="match status" value="1"/>
</dbReference>
<dbReference type="Gene3D" id="3.20.20.70">
    <property type="entry name" value="Aldolase class I"/>
    <property type="match status" value="1"/>
</dbReference>
<dbReference type="RefSeq" id="WP_052132230.1">
    <property type="nucleotide sequence ID" value="NZ_JRAA01000002.1"/>
</dbReference>
<evidence type="ECO:0000256" key="2">
    <source>
        <dbReference type="ARBA" id="ARBA00022691"/>
    </source>
</evidence>
<dbReference type="PANTHER" id="PTHR11228:SF7">
    <property type="entry name" value="PQQA PEPTIDE CYCLASE"/>
    <property type="match status" value="1"/>
</dbReference>